<evidence type="ECO:0000313" key="9">
    <source>
        <dbReference type="Proteomes" id="UP000190857"/>
    </source>
</evidence>
<proteinExistence type="predicted"/>
<dbReference type="InterPro" id="IPR023408">
    <property type="entry name" value="MscS_beta-dom_sf"/>
</dbReference>
<keyword evidence="3 6" id="KW-0812">Transmembrane</keyword>
<feature type="transmembrane region" description="Helical" evidence="6">
    <location>
        <begin position="61"/>
        <end position="83"/>
    </location>
</feature>
<name>A0A1T5IAH7_9MICO</name>
<comment type="subcellular location">
    <subcellularLocation>
        <location evidence="1">Cell membrane</location>
        <topology evidence="1">Multi-pass membrane protein</topology>
    </subcellularLocation>
</comment>
<dbReference type="Gene3D" id="1.10.287.1260">
    <property type="match status" value="1"/>
</dbReference>
<reference evidence="8 9" key="1">
    <citation type="submission" date="2017-02" db="EMBL/GenBank/DDBJ databases">
        <authorList>
            <person name="Peterson S.W."/>
        </authorList>
    </citation>
    <scope>NUCLEOTIDE SEQUENCE [LARGE SCALE GENOMIC DNA]</scope>
    <source>
        <strain evidence="8 9">VKM Ac-2059</strain>
    </source>
</reference>
<dbReference type="Pfam" id="PF00924">
    <property type="entry name" value="MS_channel_2nd"/>
    <property type="match status" value="1"/>
</dbReference>
<dbReference type="EMBL" id="FUZP01000001">
    <property type="protein sequence ID" value="SKC36080.1"/>
    <property type="molecule type" value="Genomic_DNA"/>
</dbReference>
<dbReference type="SUPFAM" id="SSF50182">
    <property type="entry name" value="Sm-like ribonucleoproteins"/>
    <property type="match status" value="1"/>
</dbReference>
<evidence type="ECO:0000256" key="1">
    <source>
        <dbReference type="ARBA" id="ARBA00004651"/>
    </source>
</evidence>
<keyword evidence="4 6" id="KW-1133">Transmembrane helix</keyword>
<dbReference type="SUPFAM" id="SSF82689">
    <property type="entry name" value="Mechanosensitive channel protein MscS (YggB), C-terminal domain"/>
    <property type="match status" value="1"/>
</dbReference>
<dbReference type="GO" id="GO:0008381">
    <property type="term" value="F:mechanosensitive monoatomic ion channel activity"/>
    <property type="evidence" value="ECO:0007669"/>
    <property type="project" value="InterPro"/>
</dbReference>
<dbReference type="InterPro" id="IPR006685">
    <property type="entry name" value="MscS_channel_2nd"/>
</dbReference>
<dbReference type="STRING" id="123320.SAMN06309945_0151"/>
<dbReference type="InterPro" id="IPR010920">
    <property type="entry name" value="LSM_dom_sf"/>
</dbReference>
<dbReference type="InterPro" id="IPR045275">
    <property type="entry name" value="MscS_archaea/bacteria_type"/>
</dbReference>
<evidence type="ECO:0000313" key="8">
    <source>
        <dbReference type="EMBL" id="SKC36080.1"/>
    </source>
</evidence>
<gene>
    <name evidence="8" type="ORF">SAMN06309945_0151</name>
</gene>
<evidence type="ECO:0000256" key="4">
    <source>
        <dbReference type="ARBA" id="ARBA00022989"/>
    </source>
</evidence>
<keyword evidence="5 6" id="KW-0472">Membrane</keyword>
<evidence type="ECO:0000259" key="7">
    <source>
        <dbReference type="Pfam" id="PF00924"/>
    </source>
</evidence>
<dbReference type="GO" id="GO:0005886">
    <property type="term" value="C:plasma membrane"/>
    <property type="evidence" value="ECO:0007669"/>
    <property type="project" value="UniProtKB-SubCell"/>
</dbReference>
<organism evidence="8 9">
    <name type="scientific">Okibacterium fritillariae</name>
    <dbReference type="NCBI Taxonomy" id="123320"/>
    <lineage>
        <taxon>Bacteria</taxon>
        <taxon>Bacillati</taxon>
        <taxon>Actinomycetota</taxon>
        <taxon>Actinomycetes</taxon>
        <taxon>Micrococcales</taxon>
        <taxon>Microbacteriaceae</taxon>
        <taxon>Okibacterium</taxon>
    </lineage>
</organism>
<keyword evidence="9" id="KW-1185">Reference proteome</keyword>
<dbReference type="Proteomes" id="UP000190857">
    <property type="component" value="Unassembled WGS sequence"/>
</dbReference>
<feature type="domain" description="Mechanosensitive ion channel MscS" evidence="7">
    <location>
        <begin position="109"/>
        <end position="172"/>
    </location>
</feature>
<keyword evidence="2" id="KW-1003">Cell membrane</keyword>
<accession>A0A1T5IAH7</accession>
<feature type="transmembrane region" description="Helical" evidence="6">
    <location>
        <begin position="89"/>
        <end position="117"/>
    </location>
</feature>
<evidence type="ECO:0000256" key="2">
    <source>
        <dbReference type="ARBA" id="ARBA00022475"/>
    </source>
</evidence>
<dbReference type="InterPro" id="IPR011066">
    <property type="entry name" value="MscS_channel_C_sf"/>
</dbReference>
<dbReference type="PANTHER" id="PTHR30221:SF1">
    <property type="entry name" value="SMALL-CONDUCTANCE MECHANOSENSITIVE CHANNEL"/>
    <property type="match status" value="1"/>
</dbReference>
<sequence>MSAATPPDFGQFFTPTSVSGWDLGLAAGSVLVGWILSIYARKGVLAALRRLQGISEGAAILTARIVRYAVLLLGIGTAFAFLGASIQPFLAVGLIVAAVIFLALRGISANFAAGIVLQTRHPLKVGDEIEAGDYIGRVRELNGRSVVITTRDGRTVHVPNSLLLEEPLVNHSELGRRRSEVQVRFRSTTPLAAVTDVALTALGTVAGLRPEHPPAVIVRTIEPERISLTVQFWHAPADDVAATSRVVAALGAALTDAGVDAVVTSEKPVEPLTPPPPL</sequence>
<evidence type="ECO:0000256" key="5">
    <source>
        <dbReference type="ARBA" id="ARBA00023136"/>
    </source>
</evidence>
<dbReference type="AlphaFoldDB" id="A0A1T5IAH7"/>
<dbReference type="Gene3D" id="2.30.30.60">
    <property type="match status" value="1"/>
</dbReference>
<evidence type="ECO:0000256" key="6">
    <source>
        <dbReference type="SAM" id="Phobius"/>
    </source>
</evidence>
<feature type="transmembrane region" description="Helical" evidence="6">
    <location>
        <begin position="20"/>
        <end position="40"/>
    </location>
</feature>
<protein>
    <submittedName>
        <fullName evidence="8">Mechanosensitive ion channel</fullName>
    </submittedName>
</protein>
<evidence type="ECO:0000256" key="3">
    <source>
        <dbReference type="ARBA" id="ARBA00022692"/>
    </source>
</evidence>
<dbReference type="PANTHER" id="PTHR30221">
    <property type="entry name" value="SMALL-CONDUCTANCE MECHANOSENSITIVE CHANNEL"/>
    <property type="match status" value="1"/>
</dbReference>